<evidence type="ECO:0000256" key="1">
    <source>
        <dbReference type="SAM" id="Coils"/>
    </source>
</evidence>
<organism evidence="3 4">
    <name type="scientific">Cnephaeus nilssonii</name>
    <name type="common">Northern bat</name>
    <name type="synonym">Eptesicus nilssonii</name>
    <dbReference type="NCBI Taxonomy" id="3371016"/>
    <lineage>
        <taxon>Eukaryota</taxon>
        <taxon>Metazoa</taxon>
        <taxon>Chordata</taxon>
        <taxon>Craniata</taxon>
        <taxon>Vertebrata</taxon>
        <taxon>Euteleostomi</taxon>
        <taxon>Mammalia</taxon>
        <taxon>Eutheria</taxon>
        <taxon>Laurasiatheria</taxon>
        <taxon>Chiroptera</taxon>
        <taxon>Yangochiroptera</taxon>
        <taxon>Vespertilionidae</taxon>
        <taxon>Cnephaeus</taxon>
    </lineage>
</organism>
<keyword evidence="1" id="KW-0175">Coiled coil</keyword>
<dbReference type="Pfam" id="PF02841">
    <property type="entry name" value="GBP_C"/>
    <property type="match status" value="1"/>
</dbReference>
<proteinExistence type="predicted"/>
<dbReference type="SUPFAM" id="SSF48340">
    <property type="entry name" value="Interferon-induced guanylate-binding protein 1 (GBP1), C-terminal domain"/>
    <property type="match status" value="1"/>
</dbReference>
<dbReference type="InterPro" id="IPR036543">
    <property type="entry name" value="Guanylate-bd_C_sf"/>
</dbReference>
<evidence type="ECO:0000259" key="2">
    <source>
        <dbReference type="Pfam" id="PF02841"/>
    </source>
</evidence>
<feature type="coiled-coil region" evidence="1">
    <location>
        <begin position="54"/>
        <end position="106"/>
    </location>
</feature>
<evidence type="ECO:0000313" key="3">
    <source>
        <dbReference type="EMBL" id="KAK1339823.1"/>
    </source>
</evidence>
<keyword evidence="4" id="KW-1185">Reference proteome</keyword>
<name>A0AA40LPY0_CNENI</name>
<dbReference type="InterPro" id="IPR003191">
    <property type="entry name" value="Guanylate-bd/ATL_C"/>
</dbReference>
<evidence type="ECO:0000313" key="4">
    <source>
        <dbReference type="Proteomes" id="UP001177744"/>
    </source>
</evidence>
<protein>
    <recommendedName>
        <fullName evidence="2">Guanylate-binding protein/Atlastin C-terminal domain-containing protein</fullName>
    </recommendedName>
</protein>
<feature type="domain" description="Guanylate-binding protein/Atlastin C-terminal" evidence="2">
    <location>
        <begin position="2"/>
        <end position="109"/>
    </location>
</feature>
<dbReference type="AlphaFoldDB" id="A0AA40LPY0"/>
<dbReference type="GO" id="GO:0005525">
    <property type="term" value="F:GTP binding"/>
    <property type="evidence" value="ECO:0007669"/>
    <property type="project" value="InterPro"/>
</dbReference>
<accession>A0AA40LPY0</accession>
<reference evidence="3" key="1">
    <citation type="submission" date="2023-06" db="EMBL/GenBank/DDBJ databases">
        <title>Reference genome for the Northern bat (Eptesicus nilssonii), a most northern bat species.</title>
        <authorList>
            <person name="Laine V.N."/>
            <person name="Pulliainen A.T."/>
            <person name="Lilley T.M."/>
        </authorList>
    </citation>
    <scope>NUCLEOTIDE SEQUENCE</scope>
    <source>
        <strain evidence="3">BLF_Eptnil</strain>
        <tissue evidence="3">Kidney</tissue>
    </source>
</reference>
<dbReference type="Proteomes" id="UP001177744">
    <property type="component" value="Unassembled WGS sequence"/>
</dbReference>
<dbReference type="Gene3D" id="1.20.1000.10">
    <property type="entry name" value="Guanylate-binding protein, C-terminal domain"/>
    <property type="match status" value="1"/>
</dbReference>
<dbReference type="GO" id="GO:0003924">
    <property type="term" value="F:GTPase activity"/>
    <property type="evidence" value="ECO:0007669"/>
    <property type="project" value="InterPro"/>
</dbReference>
<gene>
    <name evidence="3" type="ORF">QTO34_018380</name>
</gene>
<comment type="caution">
    <text evidence="3">The sequence shown here is derived from an EMBL/GenBank/DDBJ whole genome shotgun (WGS) entry which is preliminary data.</text>
</comment>
<dbReference type="EMBL" id="JAULJE010000008">
    <property type="protein sequence ID" value="KAK1339823.1"/>
    <property type="molecule type" value="Genomic_DNA"/>
</dbReference>
<sequence>MPGGHCLFIQKREELKAKYYQEPRKGIQAEEALQNYLQSKESVSDAILYTDLVLTLKENERKEAYLKAEAANAEAQRLEEFKRQNQQMMEERERQHQEQLRQMEINRTQQLAYNRWR</sequence>